<feature type="region of interest" description="Disordered" evidence="1">
    <location>
        <begin position="673"/>
        <end position="760"/>
    </location>
</feature>
<feature type="compositionally biased region" description="Polar residues" evidence="1">
    <location>
        <begin position="673"/>
        <end position="696"/>
    </location>
</feature>
<feature type="compositionally biased region" description="Polar residues" evidence="1">
    <location>
        <begin position="323"/>
        <end position="335"/>
    </location>
</feature>
<evidence type="ECO:0000256" key="1">
    <source>
        <dbReference type="SAM" id="MobiDB-lite"/>
    </source>
</evidence>
<feature type="compositionally biased region" description="Polar residues" evidence="1">
    <location>
        <begin position="639"/>
        <end position="650"/>
    </location>
</feature>
<feature type="compositionally biased region" description="Polar residues" evidence="1">
    <location>
        <begin position="287"/>
        <end position="301"/>
    </location>
</feature>
<proteinExistence type="predicted"/>
<feature type="region of interest" description="Disordered" evidence="1">
    <location>
        <begin position="491"/>
        <end position="512"/>
    </location>
</feature>
<feature type="compositionally biased region" description="Low complexity" evidence="1">
    <location>
        <begin position="253"/>
        <end position="269"/>
    </location>
</feature>
<dbReference type="Proteomes" id="UP000281245">
    <property type="component" value="Unassembled WGS sequence"/>
</dbReference>
<protein>
    <submittedName>
        <fullName evidence="3">Uncharacterized protein</fullName>
    </submittedName>
</protein>
<feature type="compositionally biased region" description="Pro residues" evidence="1">
    <location>
        <begin position="539"/>
        <end position="562"/>
    </location>
</feature>
<evidence type="ECO:0000313" key="5">
    <source>
        <dbReference type="Proteomes" id="UP000282582"/>
    </source>
</evidence>
<gene>
    <name evidence="3" type="ORF">D0868_07118</name>
    <name evidence="2" type="ORF">D0869_07366</name>
</gene>
<dbReference type="EMBL" id="QWIJ01000588">
    <property type="protein sequence ID" value="RMX80687.1"/>
    <property type="molecule type" value="Genomic_DNA"/>
</dbReference>
<accession>A0A3M6YM76</accession>
<evidence type="ECO:0000313" key="4">
    <source>
        <dbReference type="Proteomes" id="UP000281245"/>
    </source>
</evidence>
<sequence>MLRCPPSRITLSVADLHEADSRIRARRAARIAFFNEVNVRLSPGPGRSIRHSTVTEKHRAGTLSGADRIHPSAAFCSVESHDCRDETNAGRPSNAEVTATARTLRFADSTLDGVLDIQQAICPSHCHDQSSNADLSKRSVPSIAELHGHDSSSSPPPGPPNRRHRGASQAFVEHDDPDELQDLIRNRHSDRLPSNDFHPDIPPPVPELVLPTSIVATEPPTLDPGAPVFVPRIRLGNVTCSSSEEDPTVKWGSLDSTRSSSHLRLRTSSEQNTEQHTIRQENDNQFRARSRSGTSNQNAATQEHVPILERYPLLRPPARLNASRRNSMSQRSAQITRRRATRLPSAASLQHLAASRQASINLRTHPAVATGPSQSDNGDDGIPTPIIQPRSSSLAWGRTTTPPTNTQPSTVDGSSSVGSTPSFRDHSAEHRWNATTEFLNMRRSPLDELTETLSRLSAVRPRSVGRSWERPPNSQARISLLSGDLFRQDSSPAISDSLLPSNAQQMPSSEPTQVMRMQITAQAPPDEPLSLDDLAVLPRVPPPHSSPIPAPSPELPSTPPRAPISSSSPRKPLDQRSPAKPKEALTPGSAIRRKPVPAAGATPKVKVYNDSKPPDAQPQTPADILRTARKSRRVRSEDLVQNQVDASNANRMDDHSPTLNSQKITYQGTYPSLSPARTQTSHVRQNGETSTATSVSEPIHNEYVRRRADSARNTLDRENNEVEGHLEGLEEDRRVWMGRREGGSLDTTPPAEGRYERYLS</sequence>
<dbReference type="AlphaFoldDB" id="A0A3M6YM76"/>
<comment type="caution">
    <text evidence="3">The sequence shown here is derived from an EMBL/GenBank/DDBJ whole genome shotgun (WGS) entry which is preliminary data.</text>
</comment>
<feature type="region of interest" description="Disordered" evidence="1">
    <location>
        <begin position="367"/>
        <end position="429"/>
    </location>
</feature>
<feature type="region of interest" description="Disordered" evidence="1">
    <location>
        <begin position="145"/>
        <end position="173"/>
    </location>
</feature>
<feature type="region of interest" description="Disordered" evidence="1">
    <location>
        <begin position="524"/>
        <end position="661"/>
    </location>
</feature>
<dbReference type="EMBL" id="QWIK01000568">
    <property type="protein sequence ID" value="RMY04103.1"/>
    <property type="molecule type" value="Genomic_DNA"/>
</dbReference>
<feature type="region of interest" description="Disordered" evidence="1">
    <location>
        <begin position="239"/>
        <end position="345"/>
    </location>
</feature>
<evidence type="ECO:0000313" key="3">
    <source>
        <dbReference type="EMBL" id="RMY04103.1"/>
    </source>
</evidence>
<reference evidence="4 5" key="1">
    <citation type="journal article" date="2018" name="BMC Genomics">
        <title>Genomic evidence for intraspecific hybridization in a clonal and extremely halotolerant yeast.</title>
        <authorList>
            <person name="Gostincar C."/>
            <person name="Stajich J.E."/>
            <person name="Zupancic J."/>
            <person name="Zalar P."/>
            <person name="Gunde-Cimerman N."/>
        </authorList>
    </citation>
    <scope>NUCLEOTIDE SEQUENCE [LARGE SCALE GENOMIC DNA]</scope>
    <source>
        <strain evidence="3 5">EXF-6654</strain>
        <strain evidence="2 4">EXF-6656</strain>
    </source>
</reference>
<feature type="compositionally biased region" description="Basic and acidic residues" evidence="1">
    <location>
        <begin position="276"/>
        <end position="286"/>
    </location>
</feature>
<organism evidence="3 5">
    <name type="scientific">Hortaea werneckii</name>
    <name type="common">Black yeast</name>
    <name type="synonym">Cladosporium werneckii</name>
    <dbReference type="NCBI Taxonomy" id="91943"/>
    <lineage>
        <taxon>Eukaryota</taxon>
        <taxon>Fungi</taxon>
        <taxon>Dikarya</taxon>
        <taxon>Ascomycota</taxon>
        <taxon>Pezizomycotina</taxon>
        <taxon>Dothideomycetes</taxon>
        <taxon>Dothideomycetidae</taxon>
        <taxon>Mycosphaerellales</taxon>
        <taxon>Teratosphaeriaceae</taxon>
        <taxon>Hortaea</taxon>
    </lineage>
</organism>
<evidence type="ECO:0000313" key="2">
    <source>
        <dbReference type="EMBL" id="RMX80687.1"/>
    </source>
</evidence>
<dbReference type="Proteomes" id="UP000282582">
    <property type="component" value="Unassembled WGS sequence"/>
</dbReference>
<dbReference type="OrthoDB" id="3437607at2759"/>
<feature type="compositionally biased region" description="Low complexity" evidence="1">
    <location>
        <begin position="399"/>
        <end position="422"/>
    </location>
</feature>
<feature type="compositionally biased region" description="Basic and acidic residues" evidence="1">
    <location>
        <begin position="699"/>
        <end position="743"/>
    </location>
</feature>
<name>A0A3M6YM76_HORWE</name>